<sequence>MSMKSDFERIQEKNLRRRQREEGEKNLRKGLADPHEDDLMITVTANRERAENREKIDQLKRNR</sequence>
<feature type="compositionally biased region" description="Basic and acidic residues" evidence="1">
    <location>
        <begin position="46"/>
        <end position="63"/>
    </location>
</feature>
<feature type="compositionally biased region" description="Basic and acidic residues" evidence="1">
    <location>
        <begin position="1"/>
        <end position="38"/>
    </location>
</feature>
<name>A0A845MJ72_9PROT</name>
<dbReference type="Proteomes" id="UP000445696">
    <property type="component" value="Unassembled WGS sequence"/>
</dbReference>
<accession>A0A845MJ72</accession>
<evidence type="ECO:0000313" key="2">
    <source>
        <dbReference type="EMBL" id="MZR23879.1"/>
    </source>
</evidence>
<gene>
    <name evidence="2" type="ORF">GQF03_16195</name>
</gene>
<organism evidence="2 3">
    <name type="scientific">Sneathiella chungangensis</name>
    <dbReference type="NCBI Taxonomy" id="1418234"/>
    <lineage>
        <taxon>Bacteria</taxon>
        <taxon>Pseudomonadati</taxon>
        <taxon>Pseudomonadota</taxon>
        <taxon>Alphaproteobacteria</taxon>
        <taxon>Sneathiellales</taxon>
        <taxon>Sneathiellaceae</taxon>
        <taxon>Sneathiella</taxon>
    </lineage>
</organism>
<evidence type="ECO:0000256" key="1">
    <source>
        <dbReference type="SAM" id="MobiDB-lite"/>
    </source>
</evidence>
<protein>
    <submittedName>
        <fullName evidence="2">Uncharacterized protein</fullName>
    </submittedName>
</protein>
<keyword evidence="3" id="KW-1185">Reference proteome</keyword>
<evidence type="ECO:0000313" key="3">
    <source>
        <dbReference type="Proteomes" id="UP000445696"/>
    </source>
</evidence>
<feature type="region of interest" description="Disordered" evidence="1">
    <location>
        <begin position="1"/>
        <end position="63"/>
    </location>
</feature>
<reference evidence="2 3" key="1">
    <citation type="journal article" date="2014" name="Int. J. Syst. Evol. Microbiol.">
        <title>Sneathiella chungangensis sp. nov., isolated from a marine sand, and emended description of the genus Sneathiella.</title>
        <authorList>
            <person name="Siamphan C."/>
            <person name="Kim H."/>
            <person name="Lee J.S."/>
            <person name="Kim W."/>
        </authorList>
    </citation>
    <scope>NUCLEOTIDE SEQUENCE [LARGE SCALE GENOMIC DNA]</scope>
    <source>
        <strain evidence="2 3">KCTC 32476</strain>
    </source>
</reference>
<dbReference type="AlphaFoldDB" id="A0A845MJ72"/>
<dbReference type="RefSeq" id="WP_161340304.1">
    <property type="nucleotide sequence ID" value="NZ_JBHSDG010000003.1"/>
</dbReference>
<dbReference type="EMBL" id="WTVA01000015">
    <property type="protein sequence ID" value="MZR23879.1"/>
    <property type="molecule type" value="Genomic_DNA"/>
</dbReference>
<proteinExistence type="predicted"/>
<comment type="caution">
    <text evidence="2">The sequence shown here is derived from an EMBL/GenBank/DDBJ whole genome shotgun (WGS) entry which is preliminary data.</text>
</comment>